<keyword evidence="9" id="KW-0317">Glutathione biosynthesis</keyword>
<evidence type="ECO:0000256" key="7">
    <source>
        <dbReference type="ARBA" id="ARBA00023315"/>
    </source>
</evidence>
<dbReference type="PRINTS" id="PR01210">
    <property type="entry name" value="GGTRANSPTASE"/>
</dbReference>
<dbReference type="InterPro" id="IPR043137">
    <property type="entry name" value="GGT_ssub_C"/>
</dbReference>
<organism evidence="10 11">
    <name type="scientific">Parapedobacter defluvii</name>
    <dbReference type="NCBI Taxonomy" id="2045106"/>
    <lineage>
        <taxon>Bacteria</taxon>
        <taxon>Pseudomonadati</taxon>
        <taxon>Bacteroidota</taxon>
        <taxon>Sphingobacteriia</taxon>
        <taxon>Sphingobacteriales</taxon>
        <taxon>Sphingobacteriaceae</taxon>
        <taxon>Parapedobacter</taxon>
    </lineage>
</organism>
<keyword evidence="4 9" id="KW-0808">Transferase</keyword>
<dbReference type="PROSITE" id="PS00462">
    <property type="entry name" value="G_GLU_TRANSPEPTIDASE"/>
    <property type="match status" value="1"/>
</dbReference>
<evidence type="ECO:0000256" key="5">
    <source>
        <dbReference type="ARBA" id="ARBA00022801"/>
    </source>
</evidence>
<dbReference type="InterPro" id="IPR055262">
    <property type="entry name" value="GGT_CS"/>
</dbReference>
<name>A0ABQ1N123_9SPHI</name>
<sequence>MKTSFLQTFFGKTRLSYLLVFLVISNISCDSFRRRNLQIYRNGVVVSAHPEASAVGLHILQGGGNAVDAAVAVQFALAVVYPNAGNIGGGGFMVYRNADGDFDALDFREAAPGAATRDMYLDAEGNPVAELSLRGQLASGVPGSVDGMVKAHEKYGKLEWSTLLKPAIDLAQSGFPVTEMQAKELNSRKESFRKYNPGGTAFLRDVEWIAGDTLVQPELAHTLTLISQRGRAGFYEGETADRIVEEMARGNGIISHADLKNYEAKWRDPISATYRGYRVVSMPPPSSGGIALISLLKSVEAYPLSQWGFQQDSTMRVIIEAERRVYADRATHLGDPDFYDVPQSMLIDSSYNAERMRNINFRHASFSSDIFAGSLSMAEHEETTHFSIVDREGNAVAITTTLNGSYGSQVVVAGAGFLLNNEMDDFSVKPGAPNMYGLIGGAANAIEPGKRMLSSMTPTILEKDGKLFMVLGTPGGSTIITSVFQTILNVVDFDMEIQEAVAAPRFHHQWLPDEVALEENAVTQPVRHSLSATGYKLVDRGSIGRVDAIRVLPDGSLSGGADPRGDDTTRGY</sequence>
<comment type="PTM">
    <text evidence="9">Cleaved by autocatalysis into a large and a small subunit.</text>
</comment>
<keyword evidence="7 9" id="KW-0012">Acyltransferase</keyword>
<comment type="subunit">
    <text evidence="9">This enzyme consists of two polypeptide chains, which are synthesized in precursor form from a single polypeptide.</text>
</comment>
<keyword evidence="6 9" id="KW-0865">Zymogen</keyword>
<evidence type="ECO:0000256" key="1">
    <source>
        <dbReference type="ARBA" id="ARBA00001049"/>
    </source>
</evidence>
<dbReference type="InterPro" id="IPR051792">
    <property type="entry name" value="GGT_bact"/>
</dbReference>
<comment type="catalytic activity">
    <reaction evidence="2 9">
        <text>glutathione + H2O = L-cysteinylglycine + L-glutamate</text>
        <dbReference type="Rhea" id="RHEA:28807"/>
        <dbReference type="ChEBI" id="CHEBI:15377"/>
        <dbReference type="ChEBI" id="CHEBI:29985"/>
        <dbReference type="ChEBI" id="CHEBI:57925"/>
        <dbReference type="ChEBI" id="CHEBI:61694"/>
        <dbReference type="EC" id="3.4.19.13"/>
    </reaction>
</comment>
<evidence type="ECO:0000256" key="8">
    <source>
        <dbReference type="ARBA" id="ARBA00047417"/>
    </source>
</evidence>
<dbReference type="Gene3D" id="1.10.246.130">
    <property type="match status" value="1"/>
</dbReference>
<proteinExistence type="inferred from homology"/>
<gene>
    <name evidence="10" type="primary">ggt</name>
    <name evidence="10" type="ORF">GCM10011386_46100</name>
</gene>
<evidence type="ECO:0000256" key="9">
    <source>
        <dbReference type="RuleBase" id="RU368036"/>
    </source>
</evidence>
<dbReference type="Proteomes" id="UP000597338">
    <property type="component" value="Unassembled WGS sequence"/>
</dbReference>
<dbReference type="EMBL" id="BMIK01000030">
    <property type="protein sequence ID" value="GGC48660.1"/>
    <property type="molecule type" value="Genomic_DNA"/>
</dbReference>
<dbReference type="PANTHER" id="PTHR43199">
    <property type="entry name" value="GLUTATHIONE HYDROLASE"/>
    <property type="match status" value="1"/>
</dbReference>
<dbReference type="NCBIfam" id="TIGR00066">
    <property type="entry name" value="g_glut_trans"/>
    <property type="match status" value="1"/>
</dbReference>
<evidence type="ECO:0000313" key="11">
    <source>
        <dbReference type="Proteomes" id="UP000597338"/>
    </source>
</evidence>
<evidence type="ECO:0000256" key="6">
    <source>
        <dbReference type="ARBA" id="ARBA00023145"/>
    </source>
</evidence>
<dbReference type="RefSeq" id="WP_188753840.1">
    <property type="nucleotide sequence ID" value="NZ_BMIK01000030.1"/>
</dbReference>
<dbReference type="Pfam" id="PF01019">
    <property type="entry name" value="G_glu_transpept"/>
    <property type="match status" value="1"/>
</dbReference>
<evidence type="ECO:0000256" key="2">
    <source>
        <dbReference type="ARBA" id="ARBA00001089"/>
    </source>
</evidence>
<keyword evidence="11" id="KW-1185">Reference proteome</keyword>
<comment type="similarity">
    <text evidence="3 9">Belongs to the gamma-glutamyltransferase family.</text>
</comment>
<dbReference type="SUPFAM" id="SSF56235">
    <property type="entry name" value="N-terminal nucleophile aminohydrolases (Ntn hydrolases)"/>
    <property type="match status" value="1"/>
</dbReference>
<reference evidence="11" key="1">
    <citation type="journal article" date="2019" name="Int. J. Syst. Evol. Microbiol.">
        <title>The Global Catalogue of Microorganisms (GCM) 10K type strain sequencing project: providing services to taxonomists for standard genome sequencing and annotation.</title>
        <authorList>
            <consortium name="The Broad Institute Genomics Platform"/>
            <consortium name="The Broad Institute Genome Sequencing Center for Infectious Disease"/>
            <person name="Wu L."/>
            <person name="Ma J."/>
        </authorList>
    </citation>
    <scope>NUCLEOTIDE SEQUENCE [LARGE SCALE GENOMIC DNA]</scope>
    <source>
        <strain evidence="11">CGMCC 1.15342</strain>
    </source>
</reference>
<comment type="caution">
    <text evidence="10">The sequence shown here is derived from an EMBL/GenBank/DDBJ whole genome shotgun (WGS) entry which is preliminary data.</text>
</comment>
<dbReference type="InterPro" id="IPR029055">
    <property type="entry name" value="Ntn_hydrolases_N"/>
</dbReference>
<comment type="pathway">
    <text evidence="9">Sulfur metabolism; glutathione metabolism.</text>
</comment>
<keyword evidence="5 9" id="KW-0378">Hydrolase</keyword>
<dbReference type="PANTHER" id="PTHR43199:SF1">
    <property type="entry name" value="GLUTATHIONE HYDROLASE PROENZYME"/>
    <property type="match status" value="1"/>
</dbReference>
<evidence type="ECO:0000256" key="3">
    <source>
        <dbReference type="ARBA" id="ARBA00009381"/>
    </source>
</evidence>
<dbReference type="InterPro" id="IPR000101">
    <property type="entry name" value="GGT_peptidase"/>
</dbReference>
<dbReference type="EC" id="3.4.19.13" evidence="9"/>
<dbReference type="Gene3D" id="3.60.20.40">
    <property type="match status" value="1"/>
</dbReference>
<dbReference type="InterPro" id="IPR043138">
    <property type="entry name" value="GGT_lsub"/>
</dbReference>
<evidence type="ECO:0000256" key="4">
    <source>
        <dbReference type="ARBA" id="ARBA00022679"/>
    </source>
</evidence>
<comment type="catalytic activity">
    <reaction evidence="1 9">
        <text>an S-substituted glutathione + H2O = an S-substituted L-cysteinylglycine + L-glutamate</text>
        <dbReference type="Rhea" id="RHEA:59468"/>
        <dbReference type="ChEBI" id="CHEBI:15377"/>
        <dbReference type="ChEBI" id="CHEBI:29985"/>
        <dbReference type="ChEBI" id="CHEBI:90779"/>
        <dbReference type="ChEBI" id="CHEBI:143103"/>
        <dbReference type="EC" id="3.4.19.13"/>
    </reaction>
</comment>
<dbReference type="EC" id="2.3.2.2" evidence="9"/>
<comment type="catalytic activity">
    <reaction evidence="8 9">
        <text>an N-terminal (5-L-glutamyl)-[peptide] + an alpha-amino acid = 5-L-glutamyl amino acid + an N-terminal L-alpha-aminoacyl-[peptide]</text>
        <dbReference type="Rhea" id="RHEA:23904"/>
        <dbReference type="Rhea" id="RHEA-COMP:9780"/>
        <dbReference type="Rhea" id="RHEA-COMP:9795"/>
        <dbReference type="ChEBI" id="CHEBI:77644"/>
        <dbReference type="ChEBI" id="CHEBI:78597"/>
        <dbReference type="ChEBI" id="CHEBI:78599"/>
        <dbReference type="ChEBI" id="CHEBI:78608"/>
        <dbReference type="EC" id="2.3.2.2"/>
    </reaction>
</comment>
<accession>A0ABQ1N123</accession>
<protein>
    <recommendedName>
        <fullName evidence="9">Glutathione hydrolase proenzyme</fullName>
        <ecNumber evidence="9">2.3.2.2</ecNumber>
        <ecNumber evidence="9">3.4.19.13</ecNumber>
    </recommendedName>
    <component>
        <recommendedName>
            <fullName evidence="9">Glutathione hydrolase large chain</fullName>
        </recommendedName>
    </component>
    <component>
        <recommendedName>
            <fullName evidence="9">Glutathione hydrolase small chain</fullName>
        </recommendedName>
    </component>
</protein>
<evidence type="ECO:0000313" key="10">
    <source>
        <dbReference type="EMBL" id="GGC48660.1"/>
    </source>
</evidence>